<keyword evidence="1" id="KW-0597">Phosphoprotein</keyword>
<reference evidence="4 5" key="1">
    <citation type="submission" date="2018-06" db="EMBL/GenBank/DDBJ databases">
        <title>Genomic Encyclopedia of Archaeal and Bacterial Type Strains, Phase II (KMG-II): from individual species to whole genera.</title>
        <authorList>
            <person name="Goeker M."/>
        </authorList>
    </citation>
    <scope>NUCLEOTIDE SEQUENCE [LARGE SCALE GENOMIC DNA]</scope>
    <source>
        <strain evidence="4 5">DSM 27372</strain>
    </source>
</reference>
<evidence type="ECO:0000256" key="1">
    <source>
        <dbReference type="PROSITE-ProRule" id="PRU00169"/>
    </source>
</evidence>
<feature type="modified residue" description="4-aspartylphosphate" evidence="1">
    <location>
        <position position="53"/>
    </location>
</feature>
<dbReference type="RefSeq" id="WP_170123292.1">
    <property type="nucleotide sequence ID" value="NZ_QKLU01000003.1"/>
</dbReference>
<accession>A0A318UEW7</accession>
<feature type="domain" description="Response regulatory" evidence="2">
    <location>
        <begin position="2"/>
        <end position="113"/>
    </location>
</feature>
<dbReference type="PROSITE" id="PS50930">
    <property type="entry name" value="HTH_LYTTR"/>
    <property type="match status" value="1"/>
</dbReference>
<dbReference type="Pfam" id="PF00072">
    <property type="entry name" value="Response_reg"/>
    <property type="match status" value="1"/>
</dbReference>
<dbReference type="Pfam" id="PF04397">
    <property type="entry name" value="LytTR"/>
    <property type="match status" value="1"/>
</dbReference>
<protein>
    <submittedName>
        <fullName evidence="4">LytTR family two component transcriptional regulator</fullName>
    </submittedName>
</protein>
<dbReference type="SMART" id="SM00850">
    <property type="entry name" value="LytTR"/>
    <property type="match status" value="1"/>
</dbReference>
<dbReference type="InterPro" id="IPR007492">
    <property type="entry name" value="LytTR_DNA-bd_dom"/>
</dbReference>
<dbReference type="SMART" id="SM00448">
    <property type="entry name" value="REC"/>
    <property type="match status" value="1"/>
</dbReference>
<gene>
    <name evidence="4" type="ORF">B0O44_103157</name>
</gene>
<evidence type="ECO:0000313" key="4">
    <source>
        <dbReference type="EMBL" id="PYF74711.1"/>
    </source>
</evidence>
<dbReference type="PANTHER" id="PTHR37299">
    <property type="entry name" value="TRANSCRIPTIONAL REGULATOR-RELATED"/>
    <property type="match status" value="1"/>
</dbReference>
<dbReference type="SUPFAM" id="SSF52172">
    <property type="entry name" value="CheY-like"/>
    <property type="match status" value="1"/>
</dbReference>
<dbReference type="Gene3D" id="3.40.50.2300">
    <property type="match status" value="1"/>
</dbReference>
<dbReference type="AlphaFoldDB" id="A0A318UEW7"/>
<dbReference type="Proteomes" id="UP000248198">
    <property type="component" value="Unassembled WGS sequence"/>
</dbReference>
<name>A0A318UEW7_9SPHI</name>
<dbReference type="InterPro" id="IPR011006">
    <property type="entry name" value="CheY-like_superfamily"/>
</dbReference>
<dbReference type="InterPro" id="IPR001789">
    <property type="entry name" value="Sig_transdc_resp-reg_receiver"/>
</dbReference>
<proteinExistence type="predicted"/>
<comment type="caution">
    <text evidence="4">The sequence shown here is derived from an EMBL/GenBank/DDBJ whole genome shotgun (WGS) entry which is preliminary data.</text>
</comment>
<feature type="domain" description="HTH LytTR-type" evidence="3">
    <location>
        <begin position="136"/>
        <end position="234"/>
    </location>
</feature>
<dbReference type="EMBL" id="QKLU01000003">
    <property type="protein sequence ID" value="PYF74711.1"/>
    <property type="molecule type" value="Genomic_DNA"/>
</dbReference>
<evidence type="ECO:0000259" key="3">
    <source>
        <dbReference type="PROSITE" id="PS50930"/>
    </source>
</evidence>
<dbReference type="Gene3D" id="2.40.50.1020">
    <property type="entry name" value="LytTr DNA-binding domain"/>
    <property type="match status" value="1"/>
</dbReference>
<evidence type="ECO:0000259" key="2">
    <source>
        <dbReference type="PROSITE" id="PS50110"/>
    </source>
</evidence>
<sequence>MKCIAIDDEPFALDLITGYIDKTPFLELIRGFTNPFKAMEFLLDEPVDLVFLDIRMPGLSGIELLKSLTFTPKIIFTTAYNEYGVESYEFDAIDYLLKPVKYDRFLRAVNKAKNYPALKKENQQMNMGQLHDNNSILIKSGSQLFKITHEDIFYIEGCGNYITIFTKNGNVMPLLPLNDILKMLPANLFIRIHKSYIISLKHIQVINKAKITINKTQLPIGITYREHFSRIIKDGYLIKS</sequence>
<dbReference type="PANTHER" id="PTHR37299:SF1">
    <property type="entry name" value="STAGE 0 SPORULATION PROTEIN A HOMOLOG"/>
    <property type="match status" value="1"/>
</dbReference>
<evidence type="ECO:0000313" key="5">
    <source>
        <dbReference type="Proteomes" id="UP000248198"/>
    </source>
</evidence>
<dbReference type="GO" id="GO:0003677">
    <property type="term" value="F:DNA binding"/>
    <property type="evidence" value="ECO:0007669"/>
    <property type="project" value="InterPro"/>
</dbReference>
<organism evidence="4 5">
    <name type="scientific">Pedobacter nutrimenti</name>
    <dbReference type="NCBI Taxonomy" id="1241337"/>
    <lineage>
        <taxon>Bacteria</taxon>
        <taxon>Pseudomonadati</taxon>
        <taxon>Bacteroidota</taxon>
        <taxon>Sphingobacteriia</taxon>
        <taxon>Sphingobacteriales</taxon>
        <taxon>Sphingobacteriaceae</taxon>
        <taxon>Pedobacter</taxon>
    </lineage>
</organism>
<keyword evidence="5" id="KW-1185">Reference proteome</keyword>
<dbReference type="InterPro" id="IPR046947">
    <property type="entry name" value="LytR-like"/>
</dbReference>
<dbReference type="GO" id="GO:0000156">
    <property type="term" value="F:phosphorelay response regulator activity"/>
    <property type="evidence" value="ECO:0007669"/>
    <property type="project" value="InterPro"/>
</dbReference>
<dbReference type="PROSITE" id="PS50110">
    <property type="entry name" value="RESPONSE_REGULATORY"/>
    <property type="match status" value="1"/>
</dbReference>